<dbReference type="AlphaFoldDB" id="A0A544W8K5"/>
<dbReference type="Pfam" id="PF00400">
    <property type="entry name" value="WD40"/>
    <property type="match status" value="3"/>
</dbReference>
<sequence>MAPPGARLINDDFDGQVNAIAFSQDSRLVAFGGDGGTVQVRSLGLGPRSTVAADKSTVSSLAFSPDGTSLAMADLDEVRVFEIATGALRWSGPIEASASVNTVAFTPDGTSLVAVTDTVVAVIDVTSQKILSRIDAPQQIAGIDVSADGTLLALAIDQRHGADHHNAGTAQVWDWAKNSKVFESPPLGAVFAIALSTDTPTSMVTFGSADNSTQTHLLSDAAQPIWIEGGEEDRQAGKDVIGANHIAFGPKGKNVILGDAGGFARVLDAESGIQRTRAEHAGAVTHVALLNNGKWAASTGIDDMLTVFNAEKDGQLYTVSTPETQAMAVSSNSRFIALGHLGSYTVYDNGEGA</sequence>
<dbReference type="InterPro" id="IPR001680">
    <property type="entry name" value="WD40_rpt"/>
</dbReference>
<dbReference type="SUPFAM" id="SSF82171">
    <property type="entry name" value="DPP6 N-terminal domain-like"/>
    <property type="match status" value="1"/>
</dbReference>
<dbReference type="EMBL" id="VIFX01000001">
    <property type="protein sequence ID" value="TQR88563.1"/>
    <property type="molecule type" value="Genomic_DNA"/>
</dbReference>
<name>A0A544W8K5_9MYCO</name>
<proteinExistence type="predicted"/>
<dbReference type="PANTHER" id="PTHR19879">
    <property type="entry name" value="TRANSCRIPTION INITIATION FACTOR TFIID"/>
    <property type="match status" value="1"/>
</dbReference>
<evidence type="ECO:0000313" key="2">
    <source>
        <dbReference type="Proteomes" id="UP000315759"/>
    </source>
</evidence>
<keyword evidence="2" id="KW-1185">Reference proteome</keyword>
<evidence type="ECO:0000313" key="1">
    <source>
        <dbReference type="EMBL" id="TQR88563.1"/>
    </source>
</evidence>
<dbReference type="Proteomes" id="UP000315759">
    <property type="component" value="Unassembled WGS sequence"/>
</dbReference>
<dbReference type="InterPro" id="IPR015943">
    <property type="entry name" value="WD40/YVTN_repeat-like_dom_sf"/>
</dbReference>
<reference evidence="1 2" key="1">
    <citation type="submission" date="2018-10" db="EMBL/GenBank/DDBJ databases">
        <title>Draft genome of Mycobacterium hodleri strain B.</title>
        <authorList>
            <person name="Amande T.J."/>
            <person name="Mcgenity T.J."/>
        </authorList>
    </citation>
    <scope>NUCLEOTIDE SEQUENCE [LARGE SCALE GENOMIC DNA]</scope>
    <source>
        <strain evidence="1 2">B</strain>
    </source>
</reference>
<protein>
    <submittedName>
        <fullName evidence="1">WD40 repeat domain-containing protein</fullName>
    </submittedName>
</protein>
<dbReference type="RefSeq" id="WP_142549882.1">
    <property type="nucleotide sequence ID" value="NZ_VIFX01000001.1"/>
</dbReference>
<organism evidence="1 2">
    <name type="scientific">Mycolicibacterium hodleri</name>
    <dbReference type="NCBI Taxonomy" id="49897"/>
    <lineage>
        <taxon>Bacteria</taxon>
        <taxon>Bacillati</taxon>
        <taxon>Actinomycetota</taxon>
        <taxon>Actinomycetes</taxon>
        <taxon>Mycobacteriales</taxon>
        <taxon>Mycobacteriaceae</taxon>
        <taxon>Mycolicibacterium</taxon>
    </lineage>
</organism>
<gene>
    <name evidence="1" type="ORF">D8S82_00720</name>
</gene>
<comment type="caution">
    <text evidence="1">The sequence shown here is derived from an EMBL/GenBank/DDBJ whole genome shotgun (WGS) entry which is preliminary data.</text>
</comment>
<dbReference type="Gene3D" id="2.130.10.10">
    <property type="entry name" value="YVTN repeat-like/Quinoprotein amine dehydrogenase"/>
    <property type="match status" value="2"/>
</dbReference>
<dbReference type="PANTHER" id="PTHR19879:SF9">
    <property type="entry name" value="TRANSCRIPTION INITIATION FACTOR TFIID SUBUNIT 5"/>
    <property type="match status" value="1"/>
</dbReference>
<dbReference type="SMART" id="SM00320">
    <property type="entry name" value="WD40"/>
    <property type="match status" value="4"/>
</dbReference>
<accession>A0A544W8K5</accession>